<evidence type="ECO:0000313" key="1">
    <source>
        <dbReference type="EMBL" id="ASA24754.1"/>
    </source>
</evidence>
<dbReference type="KEGG" id="pdh:B9T62_30755"/>
<dbReference type="Proteomes" id="UP000249890">
    <property type="component" value="Chromosome"/>
</dbReference>
<gene>
    <name evidence="1" type="ORF">B9T62_30755</name>
</gene>
<dbReference type="RefSeq" id="WP_087918722.1">
    <property type="nucleotide sequence ID" value="NZ_CP021780.1"/>
</dbReference>
<keyword evidence="2" id="KW-1185">Reference proteome</keyword>
<protein>
    <submittedName>
        <fullName evidence="1">Uncharacterized protein</fullName>
    </submittedName>
</protein>
<proteinExistence type="predicted"/>
<dbReference type="AlphaFoldDB" id="A0A2Z2KF59"/>
<sequence>MTLYQQWPDIDSDYGGYRQKTQAISHGAKVTGKKITFPGASQIIEIRFTKDISLFFSSLSQLLFTFTGGLCKEAYSSTHSLPAE</sequence>
<dbReference type="EMBL" id="CP021780">
    <property type="protein sequence ID" value="ASA24754.1"/>
    <property type="molecule type" value="Genomic_DNA"/>
</dbReference>
<reference evidence="1 2" key="1">
    <citation type="submission" date="2017-06" db="EMBL/GenBank/DDBJ databases">
        <title>Complete genome sequence of Paenibacillus donghaensis KCTC 13049T isolated from East Sea sediment, South Korea.</title>
        <authorList>
            <person name="Jung B.K."/>
            <person name="Hong S.-J."/>
            <person name="Shin J.-H."/>
        </authorList>
    </citation>
    <scope>NUCLEOTIDE SEQUENCE [LARGE SCALE GENOMIC DNA]</scope>
    <source>
        <strain evidence="1 2">KCTC 13049</strain>
    </source>
</reference>
<accession>A0A2Z2KF59</accession>
<name>A0A2Z2KF59_9BACL</name>
<evidence type="ECO:0000313" key="2">
    <source>
        <dbReference type="Proteomes" id="UP000249890"/>
    </source>
</evidence>
<organism evidence="1 2">
    <name type="scientific">Paenibacillus donghaensis</name>
    <dbReference type="NCBI Taxonomy" id="414771"/>
    <lineage>
        <taxon>Bacteria</taxon>
        <taxon>Bacillati</taxon>
        <taxon>Bacillota</taxon>
        <taxon>Bacilli</taxon>
        <taxon>Bacillales</taxon>
        <taxon>Paenibacillaceae</taxon>
        <taxon>Paenibacillus</taxon>
    </lineage>
</organism>